<dbReference type="GeneTree" id="ENSGT00940000154999"/>
<evidence type="ECO:0000256" key="4">
    <source>
        <dbReference type="SAM" id="SignalP"/>
    </source>
</evidence>
<keyword evidence="3" id="KW-0378">Hydrolase</keyword>
<dbReference type="InterPro" id="IPR018114">
    <property type="entry name" value="TRYPSIN_HIS"/>
</dbReference>
<dbReference type="PANTHER" id="PTHR24253:SF119">
    <property type="entry name" value="SERINE PROTEASE 27"/>
    <property type="match status" value="1"/>
</dbReference>
<sequence>MRIPLFHLFCISVLPVIHGVLESKPQNRGTEDGTSITCGQVITKTKNRIVGGEDATRGAWPWQISLQYKGKHACGGTLISPDWILTAAHCFPSNVMFSDYQVNLGNYQLLKPEPNAQWVKLSKVITHKAYAGDGTSGDIALAQLKHPIHFTESILPACLPDAMVKFSSGTFCWVTGWGATSYGASLGGPMTLQQIRLPLIDTMKCDEMYHVGTTINPKTREIQDDMICAGYATGKKDACVGDSGGPLVCQDNGAWYVAGIVSWGDMCALPNRPGVYTLVSFYEDWIKKHYPRAQFGLVNITYNKVRPSGSASSLFHTDFNFFLLLTVMSFTAFLLI</sequence>
<dbReference type="SUPFAM" id="SSF50494">
    <property type="entry name" value="Trypsin-like serine proteases"/>
    <property type="match status" value="1"/>
</dbReference>
<dbReference type="CDD" id="cd00190">
    <property type="entry name" value="Tryp_SPc"/>
    <property type="match status" value="1"/>
</dbReference>
<dbReference type="OrthoDB" id="93664at2759"/>
<dbReference type="Proteomes" id="UP000001646">
    <property type="component" value="Unplaced"/>
</dbReference>
<reference evidence="6" key="3">
    <citation type="submission" date="2025-09" db="UniProtKB">
        <authorList>
            <consortium name="Ensembl"/>
        </authorList>
    </citation>
    <scope>IDENTIFICATION</scope>
</reference>
<feature type="chain" id="PRO_5032338665" description="Peptidase S1 domain-containing protein" evidence="4">
    <location>
        <begin position="20"/>
        <end position="336"/>
    </location>
</feature>
<dbReference type="PRINTS" id="PR00722">
    <property type="entry name" value="CHYMOTRYPSIN"/>
</dbReference>
<dbReference type="InterPro" id="IPR001254">
    <property type="entry name" value="Trypsin_dom"/>
</dbReference>
<dbReference type="GO" id="GO:0008236">
    <property type="term" value="F:serine-type peptidase activity"/>
    <property type="evidence" value="ECO:0000318"/>
    <property type="project" value="GO_Central"/>
</dbReference>
<evidence type="ECO:0000256" key="1">
    <source>
        <dbReference type="ARBA" id="ARBA00009228"/>
    </source>
</evidence>
<dbReference type="GeneID" id="100552735"/>
<evidence type="ECO:0000313" key="6">
    <source>
        <dbReference type="Ensembl" id="ENSACAP00000025476.1"/>
    </source>
</evidence>
<dbReference type="AlphaFoldDB" id="A0A803SR86"/>
<evidence type="ECO:0000256" key="2">
    <source>
        <dbReference type="ARBA" id="ARBA00023157"/>
    </source>
</evidence>
<dbReference type="PROSITE" id="PS50240">
    <property type="entry name" value="TRYPSIN_DOM"/>
    <property type="match status" value="1"/>
</dbReference>
<dbReference type="InterPro" id="IPR009003">
    <property type="entry name" value="Peptidase_S1_PA"/>
</dbReference>
<dbReference type="SMART" id="SM00020">
    <property type="entry name" value="Tryp_SPc"/>
    <property type="match status" value="1"/>
</dbReference>
<feature type="domain" description="Peptidase S1" evidence="5">
    <location>
        <begin position="49"/>
        <end position="291"/>
    </location>
</feature>
<gene>
    <name evidence="6" type="primary">LOC100552735</name>
</gene>
<dbReference type="PROSITE" id="PS00134">
    <property type="entry name" value="TRYPSIN_HIS"/>
    <property type="match status" value="1"/>
</dbReference>
<keyword evidence="7" id="KW-1185">Reference proteome</keyword>
<dbReference type="KEGG" id="acs:100552735"/>
<dbReference type="Gene3D" id="2.40.10.10">
    <property type="entry name" value="Trypsin-like serine proteases"/>
    <property type="match status" value="2"/>
</dbReference>
<dbReference type="Pfam" id="PF00089">
    <property type="entry name" value="Trypsin"/>
    <property type="match status" value="1"/>
</dbReference>
<dbReference type="InterPro" id="IPR001314">
    <property type="entry name" value="Peptidase_S1A"/>
</dbReference>
<dbReference type="InParanoid" id="A0A803SR86"/>
<dbReference type="FunFam" id="2.40.10.10:FF:000039">
    <property type="entry name" value="Brain-specific serine protease 4"/>
    <property type="match status" value="1"/>
</dbReference>
<accession>A0A803SR86</accession>
<dbReference type="InterPro" id="IPR033116">
    <property type="entry name" value="TRYPSIN_SER"/>
</dbReference>
<feature type="signal peptide" evidence="4">
    <location>
        <begin position="1"/>
        <end position="19"/>
    </location>
</feature>
<dbReference type="GO" id="GO:0005576">
    <property type="term" value="C:extracellular region"/>
    <property type="evidence" value="ECO:0007669"/>
    <property type="project" value="UniProtKB-ARBA"/>
</dbReference>
<evidence type="ECO:0000256" key="3">
    <source>
        <dbReference type="RuleBase" id="RU363034"/>
    </source>
</evidence>
<name>A0A803SR86_ANOCA</name>
<evidence type="ECO:0000313" key="7">
    <source>
        <dbReference type="Proteomes" id="UP000001646"/>
    </source>
</evidence>
<dbReference type="GO" id="GO:0004252">
    <property type="term" value="F:serine-type endopeptidase activity"/>
    <property type="evidence" value="ECO:0007669"/>
    <property type="project" value="InterPro"/>
</dbReference>
<dbReference type="PANTHER" id="PTHR24253">
    <property type="entry name" value="TRANSMEMBRANE PROTEASE SERINE"/>
    <property type="match status" value="1"/>
</dbReference>
<dbReference type="GO" id="GO:0006508">
    <property type="term" value="P:proteolysis"/>
    <property type="evidence" value="ECO:0007669"/>
    <property type="project" value="UniProtKB-KW"/>
</dbReference>
<keyword evidence="3" id="KW-0720">Serine protease</keyword>
<proteinExistence type="inferred from homology"/>
<keyword evidence="2" id="KW-1015">Disulfide bond</keyword>
<dbReference type="InterPro" id="IPR043504">
    <property type="entry name" value="Peptidase_S1_PA_chymotrypsin"/>
</dbReference>
<protein>
    <recommendedName>
        <fullName evidence="5">Peptidase S1 domain-containing protein</fullName>
    </recommendedName>
</protein>
<organism evidence="6 7">
    <name type="scientific">Anolis carolinensis</name>
    <name type="common">Green anole</name>
    <name type="synonym">American chameleon</name>
    <dbReference type="NCBI Taxonomy" id="28377"/>
    <lineage>
        <taxon>Eukaryota</taxon>
        <taxon>Metazoa</taxon>
        <taxon>Chordata</taxon>
        <taxon>Craniata</taxon>
        <taxon>Vertebrata</taxon>
        <taxon>Euteleostomi</taxon>
        <taxon>Lepidosauria</taxon>
        <taxon>Squamata</taxon>
        <taxon>Bifurcata</taxon>
        <taxon>Unidentata</taxon>
        <taxon>Episquamata</taxon>
        <taxon>Toxicofera</taxon>
        <taxon>Iguania</taxon>
        <taxon>Dactyloidae</taxon>
        <taxon>Anolis</taxon>
    </lineage>
</organism>
<evidence type="ECO:0000259" key="5">
    <source>
        <dbReference type="PROSITE" id="PS50240"/>
    </source>
</evidence>
<comment type="similarity">
    <text evidence="1">Belongs to the peptidase S1 family. Snake venom subfamily.</text>
</comment>
<dbReference type="PROSITE" id="PS00135">
    <property type="entry name" value="TRYPSIN_SER"/>
    <property type="match status" value="1"/>
</dbReference>
<reference evidence="6" key="2">
    <citation type="submission" date="2025-08" db="UniProtKB">
        <authorList>
            <consortium name="Ensembl"/>
        </authorList>
    </citation>
    <scope>IDENTIFICATION</scope>
</reference>
<keyword evidence="3" id="KW-0645">Protease</keyword>
<dbReference type="GO" id="GO:0035821">
    <property type="term" value="P:modulation of process of another organism"/>
    <property type="evidence" value="ECO:0007669"/>
    <property type="project" value="UniProtKB-ARBA"/>
</dbReference>
<reference evidence="6" key="1">
    <citation type="submission" date="2009-12" db="EMBL/GenBank/DDBJ databases">
        <title>The Genome Sequence of Anolis carolinensis (Green Anole Lizard).</title>
        <authorList>
            <consortium name="The Genome Sequencing Platform"/>
            <person name="Di Palma F."/>
            <person name="Alfoldi J."/>
            <person name="Heiman D."/>
            <person name="Young S."/>
            <person name="Grabherr M."/>
            <person name="Johnson J."/>
            <person name="Lander E.S."/>
            <person name="Lindblad-Toh K."/>
        </authorList>
    </citation>
    <scope>NUCLEOTIDE SEQUENCE [LARGE SCALE GENOMIC DNA]</scope>
    <source>
        <strain evidence="6">JBL SC #1</strain>
    </source>
</reference>
<dbReference type="Ensembl" id="ENSACAT00000053262.1">
    <property type="protein sequence ID" value="ENSACAP00000025476.1"/>
    <property type="gene ID" value="ENSACAG00000035904.1"/>
</dbReference>
<keyword evidence="4" id="KW-0732">Signal</keyword>